<dbReference type="EMBL" id="JAHLPM010000008">
    <property type="protein sequence ID" value="MBU5438523.1"/>
    <property type="molecule type" value="Genomic_DNA"/>
</dbReference>
<evidence type="ECO:0000313" key="2">
    <source>
        <dbReference type="Proteomes" id="UP000749471"/>
    </source>
</evidence>
<comment type="caution">
    <text evidence="1">The sequence shown here is derived from an EMBL/GenBank/DDBJ whole genome shotgun (WGS) entry which is preliminary data.</text>
</comment>
<sequence length="68" mass="7609">MALKNPVNLGNINQSELQSIREITGAHLTMSTKFDFYSNQCQDPQIKQLFKQSSQDSQTTASSLMNSI</sequence>
<reference evidence="1 2" key="1">
    <citation type="submission" date="2021-06" db="EMBL/GenBank/DDBJ databases">
        <authorList>
            <person name="Sun Q."/>
            <person name="Li D."/>
        </authorList>
    </citation>
    <scope>NUCLEOTIDE SEQUENCE [LARGE SCALE GENOMIC DNA]</scope>
    <source>
        <strain evidence="1 2">MSJ-40</strain>
    </source>
</reference>
<dbReference type="RefSeq" id="WP_216519692.1">
    <property type="nucleotide sequence ID" value="NZ_JAHLPM010000008.1"/>
</dbReference>
<gene>
    <name evidence="1" type="ORF">KQI42_10910</name>
</gene>
<dbReference type="Proteomes" id="UP000749471">
    <property type="component" value="Unassembled WGS sequence"/>
</dbReference>
<accession>A0ABS6E6H6</accession>
<protein>
    <submittedName>
        <fullName evidence="1">Uncharacterized protein</fullName>
    </submittedName>
</protein>
<proteinExistence type="predicted"/>
<evidence type="ECO:0000313" key="1">
    <source>
        <dbReference type="EMBL" id="MBU5438523.1"/>
    </source>
</evidence>
<organism evidence="1 2">
    <name type="scientific">Tissierella simiarum</name>
    <dbReference type="NCBI Taxonomy" id="2841534"/>
    <lineage>
        <taxon>Bacteria</taxon>
        <taxon>Bacillati</taxon>
        <taxon>Bacillota</taxon>
        <taxon>Tissierellia</taxon>
        <taxon>Tissierellales</taxon>
        <taxon>Tissierellaceae</taxon>
        <taxon>Tissierella</taxon>
    </lineage>
</organism>
<name>A0ABS6E6H6_9FIRM</name>
<keyword evidence="2" id="KW-1185">Reference proteome</keyword>